<dbReference type="CDD" id="cd06592">
    <property type="entry name" value="GH31_NET37"/>
    <property type="match status" value="1"/>
</dbReference>
<evidence type="ECO:0000256" key="1">
    <source>
        <dbReference type="ARBA" id="ARBA00007806"/>
    </source>
</evidence>
<evidence type="ECO:0000259" key="5">
    <source>
        <dbReference type="Pfam" id="PF01055"/>
    </source>
</evidence>
<dbReference type="PANTHER" id="PTHR43053">
    <property type="entry name" value="GLYCOSIDASE FAMILY 31"/>
    <property type="match status" value="1"/>
</dbReference>
<dbReference type="InterPro" id="IPR050985">
    <property type="entry name" value="Alpha-glycosidase_related"/>
</dbReference>
<reference evidence="8" key="1">
    <citation type="journal article" date="2019" name="Int. J. Syst. Evol. Microbiol.">
        <title>The Global Catalogue of Microorganisms (GCM) 10K type strain sequencing project: providing services to taxonomists for standard genome sequencing and annotation.</title>
        <authorList>
            <consortium name="The Broad Institute Genomics Platform"/>
            <consortium name="The Broad Institute Genome Sequencing Center for Infectious Disease"/>
            <person name="Wu L."/>
            <person name="Ma J."/>
        </authorList>
    </citation>
    <scope>NUCLEOTIDE SEQUENCE [LARGE SCALE GENOMIC DNA]</scope>
    <source>
        <strain evidence="8">CGMCC 1.12769</strain>
    </source>
</reference>
<keyword evidence="2 4" id="KW-0378">Hydrolase</keyword>
<protein>
    <submittedName>
        <fullName evidence="7">Glycosyl hydrolase family 31</fullName>
    </submittedName>
</protein>
<dbReference type="Pfam" id="PF21365">
    <property type="entry name" value="Glyco_hydro_31_3rd"/>
    <property type="match status" value="1"/>
</dbReference>
<dbReference type="RefSeq" id="WP_188541187.1">
    <property type="nucleotide sequence ID" value="NZ_BMFT01000002.1"/>
</dbReference>
<evidence type="ECO:0000256" key="4">
    <source>
        <dbReference type="RuleBase" id="RU361185"/>
    </source>
</evidence>
<comment type="caution">
    <text evidence="7">The sequence shown here is derived from an EMBL/GenBank/DDBJ whole genome shotgun (WGS) entry which is preliminary data.</text>
</comment>
<dbReference type="PANTHER" id="PTHR43053:SF4">
    <property type="entry name" value="MYOGENESIS-REGULATING GLYCOSIDASE"/>
    <property type="match status" value="1"/>
</dbReference>
<feature type="domain" description="Glycosyl hydrolase family 31 C-terminal" evidence="6">
    <location>
        <begin position="413"/>
        <end position="476"/>
    </location>
</feature>
<evidence type="ECO:0000256" key="2">
    <source>
        <dbReference type="ARBA" id="ARBA00022801"/>
    </source>
</evidence>
<sequence length="492" mass="55631">MRIPLLDKELWYGGAVCHGIDQPYTATSKCEVRLHMNETPNQSMPLLLSSKGRYLWREDGFIVRFVGGAIECDVAVELASAEERTLRGAYLAAMKRHFPFAGGAPDSRFFSGPVYNTWIELIFHQSQQGVLKYAQDILDHGLPPGVLMIDDGWSSYYGRWSFDREKFPDAPGMLRQLHEMGFTIMVWVCPFITPDTLEYRALEERDLLVRTAEGEVHIARWWNGWSALLDLRKTEAAEWLRDRLGELEKIGVDGFKFDAGDSIYYPEDGDVQCAAWARFGTTYPLNEFRASWLAGGLPLMQRLCDKHPTWDERGLDALVPDAIIAGLTGHPYVCPDMIGGGEYQSFLQQDAVDEELFLRWSEVACLMPVMQFSAAPWRVLSPESFELVRQTVATRVHWQAYLDDALADCRATGEPVLRPLLYEFPEEECGSIMDTFMVGKRLLVAPLLKKGQTSRKVFLPAGKWQGWDGFVYSGGETEVLASPGVPLCFLRV</sequence>
<evidence type="ECO:0000313" key="8">
    <source>
        <dbReference type="Proteomes" id="UP000659344"/>
    </source>
</evidence>
<evidence type="ECO:0000259" key="6">
    <source>
        <dbReference type="Pfam" id="PF21365"/>
    </source>
</evidence>
<evidence type="ECO:0000256" key="3">
    <source>
        <dbReference type="ARBA" id="ARBA00023295"/>
    </source>
</evidence>
<dbReference type="InterPro" id="IPR013780">
    <property type="entry name" value="Glyco_hydro_b"/>
</dbReference>
<dbReference type="SUPFAM" id="SSF51445">
    <property type="entry name" value="(Trans)glycosidases"/>
    <property type="match status" value="1"/>
</dbReference>
<evidence type="ECO:0000313" key="7">
    <source>
        <dbReference type="EMBL" id="GGH31631.1"/>
    </source>
</evidence>
<proteinExistence type="inferred from homology"/>
<gene>
    <name evidence="7" type="ORF">GCM10008013_35470</name>
</gene>
<dbReference type="Gene3D" id="2.60.40.1180">
    <property type="entry name" value="Golgi alpha-mannosidase II"/>
    <property type="match status" value="1"/>
</dbReference>
<keyword evidence="8" id="KW-1185">Reference proteome</keyword>
<keyword evidence="3 4" id="KW-0326">Glycosidase</keyword>
<dbReference type="InterPro" id="IPR000322">
    <property type="entry name" value="Glyco_hydro_31_TIM"/>
</dbReference>
<name>A0ABQ1YNZ2_9BACL</name>
<accession>A0ABQ1YNZ2</accession>
<dbReference type="SUPFAM" id="SSF51011">
    <property type="entry name" value="Glycosyl hydrolase domain"/>
    <property type="match status" value="1"/>
</dbReference>
<dbReference type="InterPro" id="IPR048395">
    <property type="entry name" value="Glyco_hydro_31_C"/>
</dbReference>
<organism evidence="7 8">
    <name type="scientific">Paenibacillus segetis</name>
    <dbReference type="NCBI Taxonomy" id="1325360"/>
    <lineage>
        <taxon>Bacteria</taxon>
        <taxon>Bacillati</taxon>
        <taxon>Bacillota</taxon>
        <taxon>Bacilli</taxon>
        <taxon>Bacillales</taxon>
        <taxon>Paenibacillaceae</taxon>
        <taxon>Paenibacillus</taxon>
    </lineage>
</organism>
<comment type="similarity">
    <text evidence="1 4">Belongs to the glycosyl hydrolase 31 family.</text>
</comment>
<dbReference type="EMBL" id="BMFT01000002">
    <property type="protein sequence ID" value="GGH31631.1"/>
    <property type="molecule type" value="Genomic_DNA"/>
</dbReference>
<dbReference type="InterPro" id="IPR017853">
    <property type="entry name" value="GH"/>
</dbReference>
<dbReference type="GO" id="GO:0016787">
    <property type="term" value="F:hydrolase activity"/>
    <property type="evidence" value="ECO:0007669"/>
    <property type="project" value="UniProtKB-KW"/>
</dbReference>
<dbReference type="Pfam" id="PF01055">
    <property type="entry name" value="Glyco_hydro_31_2nd"/>
    <property type="match status" value="1"/>
</dbReference>
<feature type="domain" description="Glycoside hydrolase family 31 TIM barrel" evidence="5">
    <location>
        <begin position="124"/>
        <end position="264"/>
    </location>
</feature>
<dbReference type="Gene3D" id="3.20.20.80">
    <property type="entry name" value="Glycosidases"/>
    <property type="match status" value="1"/>
</dbReference>
<dbReference type="Proteomes" id="UP000659344">
    <property type="component" value="Unassembled WGS sequence"/>
</dbReference>